<organism evidence="1">
    <name type="scientific">Arion vulgaris</name>
    <dbReference type="NCBI Taxonomy" id="1028688"/>
    <lineage>
        <taxon>Eukaryota</taxon>
        <taxon>Metazoa</taxon>
        <taxon>Spiralia</taxon>
        <taxon>Lophotrochozoa</taxon>
        <taxon>Mollusca</taxon>
        <taxon>Gastropoda</taxon>
        <taxon>Heterobranchia</taxon>
        <taxon>Euthyneura</taxon>
        <taxon>Panpulmonata</taxon>
        <taxon>Eupulmonata</taxon>
        <taxon>Stylommatophora</taxon>
        <taxon>Helicina</taxon>
        <taxon>Arionoidea</taxon>
        <taxon>Arionidae</taxon>
        <taxon>Arion</taxon>
    </lineage>
</organism>
<dbReference type="PANTHER" id="PTHR43434">
    <property type="entry name" value="PHOSPHOGLYCOLATE PHOSPHATASE"/>
    <property type="match status" value="1"/>
</dbReference>
<dbReference type="GO" id="GO:0006281">
    <property type="term" value="P:DNA repair"/>
    <property type="evidence" value="ECO:0007669"/>
    <property type="project" value="TreeGrafter"/>
</dbReference>
<dbReference type="InterPro" id="IPR050155">
    <property type="entry name" value="HAD-like_hydrolase_sf"/>
</dbReference>
<accession>A0A0B7BCW7</accession>
<evidence type="ECO:0000313" key="2">
    <source>
        <dbReference type="EMBL" id="CEK90738.1"/>
    </source>
</evidence>
<dbReference type="EMBL" id="HACG01043872">
    <property type="protein sequence ID" value="CEK90737.1"/>
    <property type="molecule type" value="Transcribed_RNA"/>
</dbReference>
<dbReference type="PANTHER" id="PTHR43434:SF22">
    <property type="entry name" value="PHOSPHOGLYCOLATE PHOSPHATASE"/>
    <property type="match status" value="1"/>
</dbReference>
<dbReference type="SFLD" id="SFLDG01129">
    <property type="entry name" value="C1.5:_HAD__Beta-PGM__Phosphata"/>
    <property type="match status" value="1"/>
</dbReference>
<dbReference type="InterPro" id="IPR023214">
    <property type="entry name" value="HAD_sf"/>
</dbReference>
<name>A0A0B7BCW7_9EUPU</name>
<dbReference type="GO" id="GO:0008967">
    <property type="term" value="F:phosphoglycolate phosphatase activity"/>
    <property type="evidence" value="ECO:0007669"/>
    <property type="project" value="TreeGrafter"/>
</dbReference>
<proteinExistence type="predicted"/>
<dbReference type="AlphaFoldDB" id="A0A0B7BCW7"/>
<dbReference type="Gene3D" id="3.40.50.1000">
    <property type="entry name" value="HAD superfamily/HAD-like"/>
    <property type="match status" value="2"/>
</dbReference>
<evidence type="ECO:0000313" key="1">
    <source>
        <dbReference type="EMBL" id="CEK90737.1"/>
    </source>
</evidence>
<dbReference type="InterPro" id="IPR023198">
    <property type="entry name" value="PGP-like_dom2"/>
</dbReference>
<dbReference type="Gene3D" id="1.10.150.240">
    <property type="entry name" value="Putative phosphatase, domain 2"/>
    <property type="match status" value="2"/>
</dbReference>
<feature type="non-terminal residue" evidence="1">
    <location>
        <position position="534"/>
    </location>
</feature>
<dbReference type="SFLD" id="SFLDS00003">
    <property type="entry name" value="Haloacid_Dehalogenase"/>
    <property type="match status" value="1"/>
</dbReference>
<dbReference type="EMBL" id="HACG01043873">
    <property type="protein sequence ID" value="CEK90738.1"/>
    <property type="molecule type" value="Transcribed_RNA"/>
</dbReference>
<reference evidence="1" key="1">
    <citation type="submission" date="2014-12" db="EMBL/GenBank/DDBJ databases">
        <title>Insight into the proteome of Arion vulgaris.</title>
        <authorList>
            <person name="Aradska J."/>
            <person name="Bulat T."/>
            <person name="Smidak R."/>
            <person name="Sarate P."/>
            <person name="Gangsoo J."/>
            <person name="Sialana F."/>
            <person name="Bilban M."/>
            <person name="Lubec G."/>
        </authorList>
    </citation>
    <scope>NUCLEOTIDE SEQUENCE</scope>
    <source>
        <tissue evidence="1">Skin</tissue>
    </source>
</reference>
<protein>
    <submittedName>
        <fullName evidence="1">Uncharacterized protein</fullName>
    </submittedName>
</protein>
<gene>
    <name evidence="1" type="primary">ORF178496</name>
    <name evidence="2" type="synonym">ORF178501</name>
</gene>
<dbReference type="InterPro" id="IPR036412">
    <property type="entry name" value="HAD-like_sf"/>
</dbReference>
<dbReference type="Pfam" id="PF00702">
    <property type="entry name" value="Hydrolase"/>
    <property type="match status" value="2"/>
</dbReference>
<sequence length="534" mass="59581">MSRFLSLIRCLQTSKGGHIIRNTNALQRLSLSTTYGAQQTLQRFVSSATENEQDATRRHFLSETHASARHKHSTQDKASLVIFDKDGTLICFHSMWSSWAVEVTESIAKRVGLDIEDKLYETLGVCAKSKRVFPGLLAEMTTAVIQEELIKLLVKEGVPREKAQEAVVHSWKEGDTGKGKVVQSIHPDLRTLFKILKAEKIKVAICTADNRRGTMNTLRNLDLIQFVDIVVCGDDPFTQPKPSPHNAWKICGALGIDPEKTVMVGDTKADVGMGHAARLGWVVGVLSGVGDTTDLRPEANYVIDNVKDLLPLILPYDDWVNYYTYKSDERVLREPAERIQVEDTSAEHIDLDSYNVVIFDLHGTLVCTHNKHSAWLEKLISRLDAKTGLNLATQVYQYLGVSQDTKKVQSGLLEKGAQAHLKEALVKLLRKEGFHYEEAIITVNQAWKDCENVLKTANITPMDKDTQMLFHILKENGVKIAINTSVTRETAVSDLKAVGLTSYVDIMVCGDDPMSQYRPDPHNALLICEEMGTT</sequence>
<dbReference type="SUPFAM" id="SSF56784">
    <property type="entry name" value="HAD-like"/>
    <property type="match status" value="2"/>
</dbReference>